<reference evidence="2 3" key="1">
    <citation type="submission" date="2019-02" db="EMBL/GenBank/DDBJ databases">
        <title>Deep-cultivation of Planctomycetes and their phenomic and genomic characterization uncovers novel biology.</title>
        <authorList>
            <person name="Wiegand S."/>
            <person name="Jogler M."/>
            <person name="Boedeker C."/>
            <person name="Pinto D."/>
            <person name="Vollmers J."/>
            <person name="Rivas-Marin E."/>
            <person name="Kohn T."/>
            <person name="Peeters S.H."/>
            <person name="Heuer A."/>
            <person name="Rast P."/>
            <person name="Oberbeckmann S."/>
            <person name="Bunk B."/>
            <person name="Jeske O."/>
            <person name="Meyerdierks A."/>
            <person name="Storesund J.E."/>
            <person name="Kallscheuer N."/>
            <person name="Luecker S."/>
            <person name="Lage O.M."/>
            <person name="Pohl T."/>
            <person name="Merkel B.J."/>
            <person name="Hornburger P."/>
            <person name="Mueller R.-W."/>
            <person name="Bruemmer F."/>
            <person name="Labrenz M."/>
            <person name="Spormann A.M."/>
            <person name="Op den Camp H."/>
            <person name="Overmann J."/>
            <person name="Amann R."/>
            <person name="Jetten M.S.M."/>
            <person name="Mascher T."/>
            <person name="Medema M.H."/>
            <person name="Devos D.P."/>
            <person name="Kaster A.-K."/>
            <person name="Ovreas L."/>
            <person name="Rohde M."/>
            <person name="Galperin M.Y."/>
            <person name="Jogler C."/>
        </authorList>
    </citation>
    <scope>NUCLEOTIDE SEQUENCE [LARGE SCALE GENOMIC DNA]</scope>
    <source>
        <strain evidence="2 3">TBK1r</strain>
    </source>
</reference>
<sequence>MGQKMGWSKNEGSCSDSIGEPPHRSSCLIFAAPIHLWPTHFLTNSFFDQPLLYARFGPIKHWVEQA</sequence>
<feature type="region of interest" description="Disordered" evidence="1">
    <location>
        <begin position="1"/>
        <end position="21"/>
    </location>
</feature>
<dbReference type="Proteomes" id="UP000318081">
    <property type="component" value="Chromosome"/>
</dbReference>
<evidence type="ECO:0000313" key="3">
    <source>
        <dbReference type="Proteomes" id="UP000318081"/>
    </source>
</evidence>
<keyword evidence="3" id="KW-1185">Reference proteome</keyword>
<dbReference type="EMBL" id="CP036432">
    <property type="protein sequence ID" value="QDV87070.1"/>
    <property type="molecule type" value="Genomic_DNA"/>
</dbReference>
<name>A0ABX5Y1J6_9BACT</name>
<accession>A0ABX5Y1J6</accession>
<organism evidence="2 3">
    <name type="scientific">Stieleria magnilauensis</name>
    <dbReference type="NCBI Taxonomy" id="2527963"/>
    <lineage>
        <taxon>Bacteria</taxon>
        <taxon>Pseudomonadati</taxon>
        <taxon>Planctomycetota</taxon>
        <taxon>Planctomycetia</taxon>
        <taxon>Pirellulales</taxon>
        <taxon>Pirellulaceae</taxon>
        <taxon>Stieleria</taxon>
    </lineage>
</organism>
<proteinExistence type="predicted"/>
<evidence type="ECO:0000256" key="1">
    <source>
        <dbReference type="SAM" id="MobiDB-lite"/>
    </source>
</evidence>
<protein>
    <recommendedName>
        <fullName evidence="4">Ycf15</fullName>
    </recommendedName>
</protein>
<gene>
    <name evidence="2" type="ORF">TBK1r_60980</name>
</gene>
<evidence type="ECO:0008006" key="4">
    <source>
        <dbReference type="Google" id="ProtNLM"/>
    </source>
</evidence>
<evidence type="ECO:0000313" key="2">
    <source>
        <dbReference type="EMBL" id="QDV87070.1"/>
    </source>
</evidence>